<comment type="caution">
    <text evidence="1">The sequence shown here is derived from an EMBL/GenBank/DDBJ whole genome shotgun (WGS) entry which is preliminary data.</text>
</comment>
<organism evidence="1 2">
    <name type="scientific">Algoriphagus antarcticus</name>
    <dbReference type="NCBI Taxonomy" id="238540"/>
    <lineage>
        <taxon>Bacteria</taxon>
        <taxon>Pseudomonadati</taxon>
        <taxon>Bacteroidota</taxon>
        <taxon>Cytophagia</taxon>
        <taxon>Cytophagales</taxon>
        <taxon>Cyclobacteriaceae</taxon>
        <taxon>Algoriphagus</taxon>
    </lineage>
</organism>
<accession>A0A3E0DMT2</accession>
<dbReference type="OrthoDB" id="9762853at2"/>
<sequence>MSTKAIDYKVLLKRDGQTQQQRMPPLLDPAQVPIENRSKEELYRYVQQIAKQINFFDVNPANKKIIINGTWDNFFNLTFQEFSDLAASSSLPPHLALWSSFIELLVQPKALLNSLTKHHLDFYYQQVLNLDKHNPVPDKAHVIFELKKNTENTLLTTGVPLLAGKDNTKKNLYYKLTHDIVVNSSKVSQLKALFVNPINKNFIHHAPIANSVDGVGAVLPTANPKYDGFGSAESPKAQIGFCLASGVLLMKEGDRMITVNLTVKYLNESSKNEALTAGIFKVSITGEKGWIGPKLTSTRITSVDNQLYKLTITFNISKDEPPVIAYNKASHGNNFDTIHPILQILINNEKSDFGYQDLLNAELIDALIEVEVAGITSLTLENDNGTLDPKKPFTPFGDLSDKNSNFYIQHEETFSKRLKEFSFNVEWKNIPDSNLANYFKNYNLSGNGNGDFTAIAAFKDGFSWKEQYHRVKLFNTSDAQVKTTWTFTNPAFPVLLPFFVLPTLHTPYFPNPGLSIKQNVSSKMSYLFPGFSALQPKVNFVKAKTTFSLLTYQPIILQLLNVYQDIRKGQLRLRLDHSFLFKDYRDKYTKEILRYSAEGGDLNLPAEPFAPEMQSISLRYIATTAKISFNGTTLNDYLSEEIEYFHYGAFGQMREHAYTLSKQSFLSNKKVKLVPQYTDEGGLLIGLNDIYAEDSLCMLFQLAEGSANPEKPKVKLNWSVLCDNYWKNLGNEDFIFDTTNDLLTSGVIKIIIPKEATTSNTILPENLLWLKASIPKDSDGVCKLLDVQSNAAIAVFDNQDNDPSHLQNAKPSGSITKLKNEIGAIKKVNQPYSSFGGKMKEIDQSYYMRVSERLRHKERSIAIWDYERLILQHFPMVHKVKCINHATNSSFYSPGNVLIVVVPDLTNRNALDPFKPKVDKNTLDEIYAFLTHQSTAWAQFQIINPIYEPVQISVDIKLKRGFEFNYYEKIIDQKLQQFLSPWITNSSSDIHFGGKVTKSMVVKFLEDLEFVDYLTSFSLSKFSPSNNAFGNNLEVAEASNPASILVSAMQHIINNE</sequence>
<reference evidence="1 2" key="1">
    <citation type="submission" date="2018-08" db="EMBL/GenBank/DDBJ databases">
        <title>Genomic Encyclopedia of Archaeal and Bacterial Type Strains, Phase II (KMG-II): from individual species to whole genera.</title>
        <authorList>
            <person name="Goeker M."/>
        </authorList>
    </citation>
    <scope>NUCLEOTIDE SEQUENCE [LARGE SCALE GENOMIC DNA]</scope>
    <source>
        <strain evidence="1 2">DSM 15986</strain>
    </source>
</reference>
<dbReference type="RefSeq" id="WP_086541693.1">
    <property type="nucleotide sequence ID" value="NZ_MSSW01000031.1"/>
</dbReference>
<evidence type="ECO:0000313" key="2">
    <source>
        <dbReference type="Proteomes" id="UP000256405"/>
    </source>
</evidence>
<dbReference type="AlphaFoldDB" id="A0A3E0DMT2"/>
<protein>
    <submittedName>
        <fullName evidence="1">Baseplate J-like protein</fullName>
    </submittedName>
</protein>
<proteinExistence type="predicted"/>
<evidence type="ECO:0000313" key="1">
    <source>
        <dbReference type="EMBL" id="REG84006.1"/>
    </source>
</evidence>
<dbReference type="EMBL" id="QUNF01000016">
    <property type="protein sequence ID" value="REG84006.1"/>
    <property type="molecule type" value="Genomic_DNA"/>
</dbReference>
<dbReference type="Proteomes" id="UP000256405">
    <property type="component" value="Unassembled WGS sequence"/>
</dbReference>
<gene>
    <name evidence="1" type="ORF">C8N25_11661</name>
</gene>
<name>A0A3E0DMT2_9BACT</name>
<keyword evidence="2" id="KW-1185">Reference proteome</keyword>